<organism evidence="3">
    <name type="scientific">Gongylonema pulchrum</name>
    <dbReference type="NCBI Taxonomy" id="637853"/>
    <lineage>
        <taxon>Eukaryota</taxon>
        <taxon>Metazoa</taxon>
        <taxon>Ecdysozoa</taxon>
        <taxon>Nematoda</taxon>
        <taxon>Chromadorea</taxon>
        <taxon>Rhabditida</taxon>
        <taxon>Spirurina</taxon>
        <taxon>Spiruromorpha</taxon>
        <taxon>Spiruroidea</taxon>
        <taxon>Gongylonematidae</taxon>
        <taxon>Gongylonema</taxon>
    </lineage>
</organism>
<evidence type="ECO:0000313" key="1">
    <source>
        <dbReference type="EMBL" id="VDK39784.1"/>
    </source>
</evidence>
<keyword evidence="2" id="KW-1185">Reference proteome</keyword>
<sequence>NKIFCSKSSRHCSAIKKKCPLGEYPLKSHLNLELRLLSAILLRDVFRLKEVGVEWELRHKGLVRLQERTGQRHRALLCGRSLNRD</sequence>
<reference evidence="1 2" key="2">
    <citation type="submission" date="2018-11" db="EMBL/GenBank/DDBJ databases">
        <authorList>
            <consortium name="Pathogen Informatics"/>
        </authorList>
    </citation>
    <scope>NUCLEOTIDE SEQUENCE [LARGE SCALE GENOMIC DNA]</scope>
</reference>
<dbReference type="EMBL" id="UYRT01006025">
    <property type="protein sequence ID" value="VDK39784.1"/>
    <property type="molecule type" value="Genomic_DNA"/>
</dbReference>
<name>A0A183D453_9BILA</name>
<evidence type="ECO:0000313" key="3">
    <source>
        <dbReference type="WBParaSite" id="GPUH_0000350001-mRNA-1"/>
    </source>
</evidence>
<protein>
    <submittedName>
        <fullName evidence="3">Ovule protein</fullName>
    </submittedName>
</protein>
<dbReference type="AlphaFoldDB" id="A0A183D453"/>
<dbReference type="WBParaSite" id="GPUH_0000350001-mRNA-1">
    <property type="protein sequence ID" value="GPUH_0000350001-mRNA-1"/>
    <property type="gene ID" value="GPUH_0000350001"/>
</dbReference>
<proteinExistence type="predicted"/>
<evidence type="ECO:0000313" key="2">
    <source>
        <dbReference type="Proteomes" id="UP000271098"/>
    </source>
</evidence>
<accession>A0A183D453</accession>
<dbReference type="Proteomes" id="UP000271098">
    <property type="component" value="Unassembled WGS sequence"/>
</dbReference>
<gene>
    <name evidence="1" type="ORF">GPUH_LOCUS3494</name>
</gene>
<reference evidence="3" key="1">
    <citation type="submission" date="2016-06" db="UniProtKB">
        <authorList>
            <consortium name="WormBaseParasite"/>
        </authorList>
    </citation>
    <scope>IDENTIFICATION</scope>
</reference>